<dbReference type="GO" id="GO:0007166">
    <property type="term" value="P:cell surface receptor signaling pathway"/>
    <property type="evidence" value="ECO:0007669"/>
    <property type="project" value="TreeGrafter"/>
</dbReference>
<sequence>MEATALCITLWVTVFLQLCEQKVDTDVWIEPSRLQVFEYEPVSLRCVGFDGLTDVNILRWNKAGKETCDGSIWGSLNETTCNIKSPYKEDSGDYWCEAGGKKSDYVNVIITAGSVILESPVLPVMEGESVTLSCRNKTTTSSFLSADFYKDGRLIRSSSTGIITIHRVSKSDEGLYKCSISEGGESPESRLAVRAKDSSSTLSPWIFVSVSSMLLLLAVGIHRFCKSYRHRVFLCLSTKTPGPADHHTVEARAVDSGQMTSAVVSKNRKKKGVDQSFPTAVYYTLGPGETQQQEPSVAEDAFYSTISPLKMEL</sequence>
<evidence type="ECO:0000256" key="4">
    <source>
        <dbReference type="SAM" id="SignalP"/>
    </source>
</evidence>
<keyword evidence="3" id="KW-1133">Transmembrane helix</keyword>
<dbReference type="OrthoDB" id="6151406at2759"/>
<protein>
    <submittedName>
        <fullName evidence="7">Vascular cell adhesion protein 1-like</fullName>
    </submittedName>
</protein>
<keyword evidence="2" id="KW-1015">Disulfide bond</keyword>
<dbReference type="InterPro" id="IPR013783">
    <property type="entry name" value="Ig-like_fold"/>
</dbReference>
<dbReference type="InterPro" id="IPR036179">
    <property type="entry name" value="Ig-like_dom_sf"/>
</dbReference>
<dbReference type="Gene3D" id="2.60.40.10">
    <property type="entry name" value="Immunoglobulins"/>
    <property type="match status" value="2"/>
</dbReference>
<dbReference type="InParanoid" id="A0A6P8WBB0"/>
<feature type="domain" description="Ig-like" evidence="5">
    <location>
        <begin position="25"/>
        <end position="107"/>
    </location>
</feature>
<proteinExistence type="predicted"/>
<dbReference type="Proteomes" id="UP000515161">
    <property type="component" value="Unplaced"/>
</dbReference>
<dbReference type="KEGG" id="gacu:117562654"/>
<dbReference type="PROSITE" id="PS50835">
    <property type="entry name" value="IG_LIKE"/>
    <property type="match status" value="2"/>
</dbReference>
<evidence type="ECO:0000256" key="2">
    <source>
        <dbReference type="ARBA" id="ARBA00023157"/>
    </source>
</evidence>
<dbReference type="RefSeq" id="XP_034096373.1">
    <property type="nucleotide sequence ID" value="XM_034240482.1"/>
</dbReference>
<evidence type="ECO:0000256" key="1">
    <source>
        <dbReference type="ARBA" id="ARBA00022729"/>
    </source>
</evidence>
<keyword evidence="3" id="KW-0472">Membrane</keyword>
<evidence type="ECO:0000313" key="6">
    <source>
        <dbReference type="Proteomes" id="UP000515161"/>
    </source>
</evidence>
<name>A0A6P8WBB0_GYMAC</name>
<dbReference type="GeneID" id="117562654"/>
<keyword evidence="6" id="KW-1185">Reference proteome</keyword>
<dbReference type="GO" id="GO:0004888">
    <property type="term" value="F:transmembrane signaling receptor activity"/>
    <property type="evidence" value="ECO:0007669"/>
    <property type="project" value="TreeGrafter"/>
</dbReference>
<reference evidence="7" key="1">
    <citation type="submission" date="2025-08" db="UniProtKB">
        <authorList>
            <consortium name="RefSeq"/>
        </authorList>
    </citation>
    <scope>IDENTIFICATION</scope>
</reference>
<dbReference type="SUPFAM" id="SSF48726">
    <property type="entry name" value="Immunoglobulin"/>
    <property type="match status" value="2"/>
</dbReference>
<dbReference type="AlphaFoldDB" id="A0A6P8WBB0"/>
<dbReference type="PANTHER" id="PTHR11481">
    <property type="entry name" value="IMMUNOGLOBULIN FC RECEPTOR"/>
    <property type="match status" value="1"/>
</dbReference>
<feature type="transmembrane region" description="Helical" evidence="3">
    <location>
        <begin position="202"/>
        <end position="221"/>
    </location>
</feature>
<accession>A0A6P8WBB0</accession>
<feature type="chain" id="PRO_5027655827" evidence="4">
    <location>
        <begin position="22"/>
        <end position="313"/>
    </location>
</feature>
<keyword evidence="3" id="KW-0812">Transmembrane</keyword>
<dbReference type="InterPro" id="IPR007110">
    <property type="entry name" value="Ig-like_dom"/>
</dbReference>
<dbReference type="FunCoup" id="A0A6P8WBB0">
    <property type="interactions" value="906"/>
</dbReference>
<feature type="signal peptide" evidence="4">
    <location>
        <begin position="1"/>
        <end position="21"/>
    </location>
</feature>
<dbReference type="Pfam" id="PF13895">
    <property type="entry name" value="Ig_2"/>
    <property type="match status" value="1"/>
</dbReference>
<evidence type="ECO:0000259" key="5">
    <source>
        <dbReference type="PROSITE" id="PS50835"/>
    </source>
</evidence>
<dbReference type="PANTHER" id="PTHR11481:SF64">
    <property type="entry name" value="FC RECEPTOR-LIKE PROTEIN 4"/>
    <property type="match status" value="1"/>
</dbReference>
<dbReference type="SMART" id="SM00409">
    <property type="entry name" value="IG"/>
    <property type="match status" value="2"/>
</dbReference>
<dbReference type="GO" id="GO:0009897">
    <property type="term" value="C:external side of plasma membrane"/>
    <property type="evidence" value="ECO:0007669"/>
    <property type="project" value="TreeGrafter"/>
</dbReference>
<organism evidence="6 7">
    <name type="scientific">Gymnodraco acuticeps</name>
    <name type="common">Antarctic dragonfish</name>
    <dbReference type="NCBI Taxonomy" id="8218"/>
    <lineage>
        <taxon>Eukaryota</taxon>
        <taxon>Metazoa</taxon>
        <taxon>Chordata</taxon>
        <taxon>Craniata</taxon>
        <taxon>Vertebrata</taxon>
        <taxon>Euteleostomi</taxon>
        <taxon>Actinopterygii</taxon>
        <taxon>Neopterygii</taxon>
        <taxon>Teleostei</taxon>
        <taxon>Neoteleostei</taxon>
        <taxon>Acanthomorphata</taxon>
        <taxon>Eupercaria</taxon>
        <taxon>Perciformes</taxon>
        <taxon>Notothenioidei</taxon>
        <taxon>Bathydraconidae</taxon>
        <taxon>Gymnodraco</taxon>
    </lineage>
</organism>
<gene>
    <name evidence="7" type="primary">LOC117562654</name>
</gene>
<dbReference type="InterPro" id="IPR050488">
    <property type="entry name" value="Ig_Fc_receptor"/>
</dbReference>
<keyword evidence="1 4" id="KW-0732">Signal</keyword>
<dbReference type="InterPro" id="IPR003599">
    <property type="entry name" value="Ig_sub"/>
</dbReference>
<feature type="domain" description="Ig-like" evidence="5">
    <location>
        <begin position="113"/>
        <end position="192"/>
    </location>
</feature>
<evidence type="ECO:0000256" key="3">
    <source>
        <dbReference type="SAM" id="Phobius"/>
    </source>
</evidence>
<dbReference type="GO" id="GO:0006955">
    <property type="term" value="P:immune response"/>
    <property type="evidence" value="ECO:0007669"/>
    <property type="project" value="TreeGrafter"/>
</dbReference>
<evidence type="ECO:0000313" key="7">
    <source>
        <dbReference type="RefSeq" id="XP_034096373.1"/>
    </source>
</evidence>